<evidence type="ECO:0000256" key="8">
    <source>
        <dbReference type="ARBA" id="ARBA00023136"/>
    </source>
</evidence>
<comment type="caution">
    <text evidence="13">The sequence shown here is derived from an EMBL/GenBank/DDBJ whole genome shotgun (WGS) entry which is preliminary data.</text>
</comment>
<feature type="domain" description="ABC transmembrane type-1" evidence="12">
    <location>
        <begin position="312"/>
        <end position="547"/>
    </location>
</feature>
<feature type="domain" description="ABC transporter" evidence="11">
    <location>
        <begin position="1207"/>
        <end position="1442"/>
    </location>
</feature>
<evidence type="ECO:0000256" key="6">
    <source>
        <dbReference type="ARBA" id="ARBA00022840"/>
    </source>
</evidence>
<feature type="transmembrane region" description="Helical" evidence="10">
    <location>
        <begin position="393"/>
        <end position="426"/>
    </location>
</feature>
<feature type="transmembrane region" description="Helical" evidence="10">
    <location>
        <begin position="86"/>
        <end position="104"/>
    </location>
</feature>
<sequence>MAHYSSPRVVISVVLKWVALLSLPLGWPELHQRTLTCTRVKCYTLLDVAYLIFVALSSLSALTRSAQVATVDDGSARAAEHSTQDVLSSIAASAALVGLGFIPLVRFNNGQSVSGFVWAVLGMLCTAGVADFAGRYRALQFVEQHHGIVLSDAGYAPSLVVTDALAMFFLLGAFCTMALRCKVYYNRNRGTHQKSMNEDTRSPLGVFFCSVLYRHLKNVAVLGKSVYRDLPIPSQRMKCGPLSKEAWGRLSRVQQTNRLTRWRLFYAVMRTVWDDLFWTMLTTFTYYANVLSKVPLLERLVEGGEEVTVTTWLFVSACIADTLLACYQMHTCFRFANRVRCLLLGAIFRKMVRLSPRALSRNSSGYVLALLGGDCLQICIACTQFPLPMTGTLLLPVIIYLIGLRVGAVAALITSIWPVVALVLVWPAAVVQDRLWDNVLSLRDERLKQTSDLLSSVRLVKMYAWEEAFSAAISRLRAKEEEASHRVNVLDGLIDSVYTSSASMMAILLFSAVAFLGDASLLTPAVSFCCLYLISATDLVTSSTSQLLRSRSVVGLAMLRYCAFFSEEEHQERPPCFLETKASKGEVFIEKCDFSWDCDKESFSLRGVSMEIEPGSLVGVVGFVGAGKSSLLAAILGDMQRTRGWFDVGGRVAYVAQTPSIYNMSVRDNIVFGLKLEPLRYLNVLKACELQSDLASFPAGDLTEVGEKGTTLSGGQRQRVALARAVYSDSDVYLFDDPLSGLDAQVAAKVFRQVMGPQGLLRRKTRILVCSQGNLLRHVERVLMVHDRQVWSFPNLAALLQDPNAPRTLRMGQTLKPAPEEATKSTRKELTDSGRHMGSGRVTTDERALSSKSSLEVVRRLLSFAGPWSWVSILLFVACAAAVAGQQFLIRGWTDAVAQRVGTKGRKGADEAWVSGLVVVSLCDVLFRCLGVLVMAMGNRRLSHQLHESMLARLLSSPTSFFDATPRGRIVTRFSLDLYAVDLRLFLSGKQCVQNVLVATAKLCVVASQASVVVLVGAIGAVATLVALVYSVKAASLVLYTEAALLARAMQHVVETRDTLSTVRSFGAAARFCRLYCRLVDTEARTFGAYLSAYRVTRCLAALSGLGVVLATLGFTLAARNRDGGSNSDVGLALSSALSIPILMMSITLSLFAVLQLLVQFQRALEYTELPQEESDPEPKKRPSVQFRRRHSNSITLEELWPTRGKIEFQRYTASYRPGVLPNILIRVSFVVEGSERVGVVGRTGAGKSSLVQALLRVLVPVEGRVLIDGVDITTLSLKKLRSAITVIPQDPTLVTASLRDNLDPTRVHSDAEIWDALRKSHLSEFVSRSPHGLDMAAGEGGCNLSVGQRQLVCMARALLRRPKILVLDEATSQMDGDTDRLIQTTLRMCFSSCTLLAIAHRVHTVLDYDKILVMADGEVAEFGPTKELLRDPTSLFHDIARDAGIIPPNGITTPEAAFPAVRPRSSFVADRILNSVPHA</sequence>
<dbReference type="PANTHER" id="PTHR24223:SF443">
    <property type="entry name" value="MULTIDRUG-RESISTANCE LIKE PROTEIN 1, ISOFORM I"/>
    <property type="match status" value="1"/>
</dbReference>
<feature type="compositionally biased region" description="Basic and acidic residues" evidence="9">
    <location>
        <begin position="818"/>
        <end position="835"/>
    </location>
</feature>
<feature type="domain" description="ABC transmembrane type-1" evidence="12">
    <location>
        <begin position="870"/>
        <end position="1163"/>
    </location>
</feature>
<organism evidence="13 14">
    <name type="scientific">Amblyomma americanum</name>
    <name type="common">Lone star tick</name>
    <dbReference type="NCBI Taxonomy" id="6943"/>
    <lineage>
        <taxon>Eukaryota</taxon>
        <taxon>Metazoa</taxon>
        <taxon>Ecdysozoa</taxon>
        <taxon>Arthropoda</taxon>
        <taxon>Chelicerata</taxon>
        <taxon>Arachnida</taxon>
        <taxon>Acari</taxon>
        <taxon>Parasitiformes</taxon>
        <taxon>Ixodida</taxon>
        <taxon>Ixodoidea</taxon>
        <taxon>Ixodidae</taxon>
        <taxon>Amblyomminae</taxon>
        <taxon>Amblyomma</taxon>
    </lineage>
</organism>
<comment type="subcellular location">
    <subcellularLocation>
        <location evidence="1">Vacuole membrane</location>
        <topology evidence="1">Multi-pass membrane protein</topology>
    </subcellularLocation>
</comment>
<dbReference type="GO" id="GO:0005524">
    <property type="term" value="F:ATP binding"/>
    <property type="evidence" value="ECO:0007669"/>
    <property type="project" value="UniProtKB-KW"/>
</dbReference>
<keyword evidence="3 10" id="KW-0812">Transmembrane</keyword>
<feature type="transmembrane region" description="Helical" evidence="10">
    <location>
        <begin position="366"/>
        <end position="387"/>
    </location>
</feature>
<dbReference type="GO" id="GO:0005774">
    <property type="term" value="C:vacuolar membrane"/>
    <property type="evidence" value="ECO:0007669"/>
    <property type="project" value="UniProtKB-SubCell"/>
</dbReference>
<dbReference type="SMART" id="SM00382">
    <property type="entry name" value="AAA"/>
    <property type="match status" value="2"/>
</dbReference>
<protein>
    <recommendedName>
        <fullName evidence="15">Abc transporter c family member</fullName>
    </recommendedName>
</protein>
<feature type="transmembrane region" description="Helical" evidence="10">
    <location>
        <begin position="912"/>
        <end position="936"/>
    </location>
</feature>
<evidence type="ECO:0000256" key="5">
    <source>
        <dbReference type="ARBA" id="ARBA00022741"/>
    </source>
</evidence>
<dbReference type="FunFam" id="3.40.50.300:FF:002576">
    <property type="entry name" value="ABC transporter, putative"/>
    <property type="match status" value="1"/>
</dbReference>
<evidence type="ECO:0000256" key="10">
    <source>
        <dbReference type="SAM" id="Phobius"/>
    </source>
</evidence>
<proteinExistence type="predicted"/>
<dbReference type="Pfam" id="PF00005">
    <property type="entry name" value="ABC_tran"/>
    <property type="match status" value="2"/>
</dbReference>
<dbReference type="CDD" id="cd03250">
    <property type="entry name" value="ABCC_MRP_domain1"/>
    <property type="match status" value="1"/>
</dbReference>
<feature type="transmembrane region" description="Helical" evidence="10">
    <location>
        <begin position="116"/>
        <end position="134"/>
    </location>
</feature>
<dbReference type="InterPro" id="IPR050173">
    <property type="entry name" value="ABC_transporter_C-like"/>
</dbReference>
<dbReference type="InterPro" id="IPR011527">
    <property type="entry name" value="ABC1_TM_dom"/>
</dbReference>
<feature type="transmembrane region" description="Helical" evidence="10">
    <location>
        <begin position="48"/>
        <end position="66"/>
    </location>
</feature>
<evidence type="ECO:0000256" key="9">
    <source>
        <dbReference type="SAM" id="MobiDB-lite"/>
    </source>
</evidence>
<keyword evidence="2" id="KW-0813">Transport</keyword>
<dbReference type="FunFam" id="3.40.50.300:FF:000838">
    <property type="entry name" value="ABC multidrug transporter (Eurofung)"/>
    <property type="match status" value="1"/>
</dbReference>
<evidence type="ECO:0000256" key="2">
    <source>
        <dbReference type="ARBA" id="ARBA00022448"/>
    </source>
</evidence>
<dbReference type="SUPFAM" id="SSF52540">
    <property type="entry name" value="P-loop containing nucleoside triphosphate hydrolases"/>
    <property type="match status" value="2"/>
</dbReference>
<feature type="domain" description="ABC transporter" evidence="11">
    <location>
        <begin position="589"/>
        <end position="812"/>
    </location>
</feature>
<dbReference type="Gene3D" id="3.40.50.300">
    <property type="entry name" value="P-loop containing nucleotide triphosphate hydrolases"/>
    <property type="match status" value="2"/>
</dbReference>
<reference evidence="13 14" key="1">
    <citation type="journal article" date="2023" name="Arcadia Sci">
        <title>De novo assembly of a long-read Amblyomma americanum tick genome.</title>
        <authorList>
            <person name="Chou S."/>
            <person name="Poskanzer K.E."/>
            <person name="Rollins M."/>
            <person name="Thuy-Boun P.S."/>
        </authorList>
    </citation>
    <scope>NUCLEOTIDE SEQUENCE [LARGE SCALE GENOMIC DNA]</scope>
    <source>
        <strain evidence="13">F_SG_1</strain>
        <tissue evidence="13">Salivary glands</tissue>
    </source>
</reference>
<dbReference type="InterPro" id="IPR036640">
    <property type="entry name" value="ABC1_TM_sf"/>
</dbReference>
<dbReference type="Proteomes" id="UP001321473">
    <property type="component" value="Unassembled WGS sequence"/>
</dbReference>
<evidence type="ECO:0000256" key="4">
    <source>
        <dbReference type="ARBA" id="ARBA00022737"/>
    </source>
</evidence>
<dbReference type="CDD" id="cd03244">
    <property type="entry name" value="ABCC_MRP_domain2"/>
    <property type="match status" value="1"/>
</dbReference>
<feature type="transmembrane region" description="Helical" evidence="10">
    <location>
        <begin position="861"/>
        <end position="884"/>
    </location>
</feature>
<feature type="transmembrane region" description="Helical" evidence="10">
    <location>
        <begin position="521"/>
        <end position="541"/>
    </location>
</feature>
<keyword evidence="8 10" id="KW-0472">Membrane</keyword>
<evidence type="ECO:0000256" key="1">
    <source>
        <dbReference type="ARBA" id="ARBA00004128"/>
    </source>
</evidence>
<keyword evidence="6" id="KW-0067">ATP-binding</keyword>
<keyword evidence="7 10" id="KW-1133">Transmembrane helix</keyword>
<keyword evidence="5" id="KW-0547">Nucleotide-binding</keyword>
<evidence type="ECO:0000313" key="14">
    <source>
        <dbReference type="Proteomes" id="UP001321473"/>
    </source>
</evidence>
<keyword evidence="14" id="KW-1185">Reference proteome</keyword>
<keyword evidence="4" id="KW-0677">Repeat</keyword>
<feature type="transmembrane region" description="Helical" evidence="10">
    <location>
        <begin position="1131"/>
        <end position="1159"/>
    </location>
</feature>
<dbReference type="GO" id="GO:0016887">
    <property type="term" value="F:ATP hydrolysis activity"/>
    <property type="evidence" value="ECO:0007669"/>
    <property type="project" value="InterPro"/>
</dbReference>
<dbReference type="PROSITE" id="PS50893">
    <property type="entry name" value="ABC_TRANSPORTER_2"/>
    <property type="match status" value="2"/>
</dbReference>
<dbReference type="Pfam" id="PF00664">
    <property type="entry name" value="ABC_membrane"/>
    <property type="match status" value="2"/>
</dbReference>
<dbReference type="InterPro" id="IPR003439">
    <property type="entry name" value="ABC_transporter-like_ATP-bd"/>
</dbReference>
<dbReference type="SUPFAM" id="SSF90123">
    <property type="entry name" value="ABC transporter transmembrane region"/>
    <property type="match status" value="2"/>
</dbReference>
<gene>
    <name evidence="13" type="ORF">V5799_031890</name>
</gene>
<dbReference type="PROSITE" id="PS00211">
    <property type="entry name" value="ABC_TRANSPORTER_1"/>
    <property type="match status" value="2"/>
</dbReference>
<feature type="transmembrane region" description="Helical" evidence="10">
    <location>
        <begin position="1012"/>
        <end position="1032"/>
    </location>
</feature>
<name>A0AAQ4DSR5_AMBAM</name>
<evidence type="ECO:0000259" key="11">
    <source>
        <dbReference type="PROSITE" id="PS50893"/>
    </source>
</evidence>
<feature type="transmembrane region" description="Helical" evidence="10">
    <location>
        <begin position="6"/>
        <end position="27"/>
    </location>
</feature>
<feature type="transmembrane region" description="Helical" evidence="10">
    <location>
        <begin position="154"/>
        <end position="179"/>
    </location>
</feature>
<dbReference type="EMBL" id="JARKHS020027271">
    <property type="protein sequence ID" value="KAK8765505.1"/>
    <property type="molecule type" value="Genomic_DNA"/>
</dbReference>
<dbReference type="InterPro" id="IPR003593">
    <property type="entry name" value="AAA+_ATPase"/>
</dbReference>
<dbReference type="GO" id="GO:0140359">
    <property type="term" value="F:ABC-type transporter activity"/>
    <property type="evidence" value="ECO:0007669"/>
    <property type="project" value="InterPro"/>
</dbReference>
<dbReference type="PROSITE" id="PS50929">
    <property type="entry name" value="ABC_TM1F"/>
    <property type="match status" value="2"/>
</dbReference>
<dbReference type="InterPro" id="IPR027417">
    <property type="entry name" value="P-loop_NTPase"/>
</dbReference>
<dbReference type="InterPro" id="IPR017871">
    <property type="entry name" value="ABC_transporter-like_CS"/>
</dbReference>
<dbReference type="PANTHER" id="PTHR24223">
    <property type="entry name" value="ATP-BINDING CASSETTE SUB-FAMILY C"/>
    <property type="match status" value="1"/>
</dbReference>
<evidence type="ECO:0000256" key="7">
    <source>
        <dbReference type="ARBA" id="ARBA00022989"/>
    </source>
</evidence>
<evidence type="ECO:0000313" key="13">
    <source>
        <dbReference type="EMBL" id="KAK8765505.1"/>
    </source>
</evidence>
<evidence type="ECO:0000259" key="12">
    <source>
        <dbReference type="PROSITE" id="PS50929"/>
    </source>
</evidence>
<feature type="transmembrane region" description="Helical" evidence="10">
    <location>
        <begin position="307"/>
        <end position="327"/>
    </location>
</feature>
<feature type="transmembrane region" description="Helical" evidence="10">
    <location>
        <begin position="1100"/>
        <end position="1119"/>
    </location>
</feature>
<dbReference type="Gene3D" id="1.20.1560.10">
    <property type="entry name" value="ABC transporter type 1, transmembrane domain"/>
    <property type="match status" value="2"/>
</dbReference>
<accession>A0AAQ4DSR5</accession>
<evidence type="ECO:0008006" key="15">
    <source>
        <dbReference type="Google" id="ProtNLM"/>
    </source>
</evidence>
<feature type="region of interest" description="Disordered" evidence="9">
    <location>
        <begin position="814"/>
        <end position="845"/>
    </location>
</feature>
<evidence type="ECO:0000256" key="3">
    <source>
        <dbReference type="ARBA" id="ARBA00022692"/>
    </source>
</evidence>
<feature type="transmembrane region" description="Helical" evidence="10">
    <location>
        <begin position="264"/>
        <end position="287"/>
    </location>
</feature>